<dbReference type="HOGENOM" id="CLU_051402_4_2_9"/>
<dbReference type="SUPFAM" id="SSF52218">
    <property type="entry name" value="Flavoproteins"/>
    <property type="match status" value="1"/>
</dbReference>
<evidence type="ECO:0000256" key="5">
    <source>
        <dbReference type="ARBA" id="ARBA00022630"/>
    </source>
</evidence>
<dbReference type="STRING" id="1218508.JG29_14490"/>
<evidence type="ECO:0000256" key="3">
    <source>
        <dbReference type="ARBA" id="ARBA00005267"/>
    </source>
</evidence>
<protein>
    <submittedName>
        <fullName evidence="9">Flavodoxin</fullName>
    </submittedName>
</protein>
<dbReference type="OrthoDB" id="9790745at2"/>
<feature type="domain" description="Flavodoxin-like" evidence="8">
    <location>
        <begin position="4"/>
        <end position="144"/>
    </location>
</feature>
<dbReference type="GO" id="GO:0010181">
    <property type="term" value="F:FMN binding"/>
    <property type="evidence" value="ECO:0007669"/>
    <property type="project" value="InterPro"/>
</dbReference>
<dbReference type="RefSeq" id="WP_045923275.1">
    <property type="nucleotide sequence ID" value="NZ_JBHTHW010000005.1"/>
</dbReference>
<evidence type="ECO:0000259" key="8">
    <source>
        <dbReference type="PROSITE" id="PS50902"/>
    </source>
</evidence>
<evidence type="ECO:0000256" key="7">
    <source>
        <dbReference type="ARBA" id="ARBA00022982"/>
    </source>
</evidence>
<name>A0A0F4KQV0_9LACO</name>
<evidence type="ECO:0000256" key="4">
    <source>
        <dbReference type="ARBA" id="ARBA00022448"/>
    </source>
</evidence>
<keyword evidence="5" id="KW-0285">Flavoprotein</keyword>
<sequence length="152" mass="16993">MILAHVVFATITGNNEEIADIISELLDGPEIQVTETEISQTDVFDFVKSDLLIVCAYTYDEGSLPEECRDFYEDLKTTDLTNKVFGVAGSGDKSYGEYYNLVVDMFSDVFKHQGAIQGFKNIKINLEPAEADIEILNKAVKNIVKVTNNLER</sequence>
<evidence type="ECO:0000313" key="10">
    <source>
        <dbReference type="Proteomes" id="UP000033695"/>
    </source>
</evidence>
<reference evidence="9 10" key="1">
    <citation type="submission" date="2014-12" db="EMBL/GenBank/DDBJ databases">
        <title>Comparative genomics of the lactic acid bacteria isolated from the honey bee gut.</title>
        <authorList>
            <person name="Ellegaard K.M."/>
            <person name="Tamarit D."/>
            <person name="Javelind E."/>
            <person name="Olofsson T."/>
            <person name="Andersson S.G."/>
            <person name="Vasquez A."/>
        </authorList>
    </citation>
    <scope>NUCLEOTIDE SEQUENCE [LARGE SCALE GENOMIC DNA]</scope>
    <source>
        <strain evidence="9 10">Hon2</strain>
    </source>
</reference>
<comment type="similarity">
    <text evidence="3">Belongs to the flavodoxin family.</text>
</comment>
<dbReference type="InterPro" id="IPR029039">
    <property type="entry name" value="Flavoprotein-like_sf"/>
</dbReference>
<evidence type="ECO:0000313" key="9">
    <source>
        <dbReference type="EMBL" id="KJY48389.1"/>
    </source>
</evidence>
<dbReference type="InterPro" id="IPR050619">
    <property type="entry name" value="Flavodoxin"/>
</dbReference>
<dbReference type="PROSITE" id="PS50902">
    <property type="entry name" value="FLAVODOXIN_LIKE"/>
    <property type="match status" value="1"/>
</dbReference>
<dbReference type="AlphaFoldDB" id="A0A0F4KQV0"/>
<keyword evidence="10" id="KW-1185">Reference proteome</keyword>
<dbReference type="InterPro" id="IPR008254">
    <property type="entry name" value="Flavodoxin/NO_synth"/>
</dbReference>
<dbReference type="GO" id="GO:0016651">
    <property type="term" value="F:oxidoreductase activity, acting on NAD(P)H"/>
    <property type="evidence" value="ECO:0007669"/>
    <property type="project" value="UniProtKB-ARBA"/>
</dbReference>
<evidence type="ECO:0000256" key="6">
    <source>
        <dbReference type="ARBA" id="ARBA00022643"/>
    </source>
</evidence>
<dbReference type="Proteomes" id="UP000033695">
    <property type="component" value="Unassembled WGS sequence"/>
</dbReference>
<proteinExistence type="inferred from homology"/>
<comment type="function">
    <text evidence="2">Low-potential electron donor to a number of redox enzymes.</text>
</comment>
<comment type="caution">
    <text evidence="9">The sequence shown here is derived from an EMBL/GenBank/DDBJ whole genome shotgun (WGS) entry which is preliminary data.</text>
</comment>
<dbReference type="Pfam" id="PF00258">
    <property type="entry name" value="Flavodoxin_1"/>
    <property type="match status" value="1"/>
</dbReference>
<dbReference type="PANTHER" id="PTHR42809">
    <property type="entry name" value="FLAVODOXIN 2"/>
    <property type="match status" value="1"/>
</dbReference>
<evidence type="ECO:0000256" key="2">
    <source>
        <dbReference type="ARBA" id="ARBA00003297"/>
    </source>
</evidence>
<gene>
    <name evidence="9" type="ORF">JG29_14490</name>
</gene>
<organism evidence="9 10">
    <name type="scientific">Bombilactobacillus mellis</name>
    <dbReference type="NCBI Taxonomy" id="1218508"/>
    <lineage>
        <taxon>Bacteria</taxon>
        <taxon>Bacillati</taxon>
        <taxon>Bacillota</taxon>
        <taxon>Bacilli</taxon>
        <taxon>Lactobacillales</taxon>
        <taxon>Lactobacillaceae</taxon>
        <taxon>Bombilactobacillus</taxon>
    </lineage>
</organism>
<accession>A0A0F4KQV0</accession>
<keyword evidence="7" id="KW-0249">Electron transport</keyword>
<keyword evidence="6" id="KW-0288">FMN</keyword>
<comment type="cofactor">
    <cofactor evidence="1">
        <name>FMN</name>
        <dbReference type="ChEBI" id="CHEBI:58210"/>
    </cofactor>
</comment>
<dbReference type="EMBL" id="JXBZ01000009">
    <property type="protein sequence ID" value="KJY48389.1"/>
    <property type="molecule type" value="Genomic_DNA"/>
</dbReference>
<keyword evidence="4" id="KW-0813">Transport</keyword>
<dbReference type="Gene3D" id="3.40.50.360">
    <property type="match status" value="1"/>
</dbReference>
<evidence type="ECO:0000256" key="1">
    <source>
        <dbReference type="ARBA" id="ARBA00001917"/>
    </source>
</evidence>
<dbReference type="PATRIC" id="fig|1218508.4.peg.1441"/>
<dbReference type="PANTHER" id="PTHR42809:SF1">
    <property type="entry name" value="FLAVODOXIN 1"/>
    <property type="match status" value="1"/>
</dbReference>